<dbReference type="PROSITE" id="PS51257">
    <property type="entry name" value="PROKAR_LIPOPROTEIN"/>
    <property type="match status" value="1"/>
</dbReference>
<gene>
    <name evidence="1" type="ORF">PGQ11_012968</name>
</gene>
<dbReference type="Proteomes" id="UP001390339">
    <property type="component" value="Unassembled WGS sequence"/>
</dbReference>
<comment type="caution">
    <text evidence="1">The sequence shown here is derived from an EMBL/GenBank/DDBJ whole genome shotgun (WGS) entry which is preliminary data.</text>
</comment>
<keyword evidence="2" id="KW-1185">Reference proteome</keyword>
<accession>A0ABR2I491</accession>
<reference evidence="1 2" key="1">
    <citation type="journal article" date="2024" name="IMA Fungus">
        <title>Apiospora arundinis, a panoply of carbohydrate-active enzymes and secondary metabolites.</title>
        <authorList>
            <person name="Sorensen T."/>
            <person name="Petersen C."/>
            <person name="Muurmann A.T."/>
            <person name="Christiansen J.V."/>
            <person name="Brundto M.L."/>
            <person name="Overgaard C.K."/>
            <person name="Boysen A.T."/>
            <person name="Wollenberg R.D."/>
            <person name="Larsen T.O."/>
            <person name="Sorensen J.L."/>
            <person name="Nielsen K.L."/>
            <person name="Sondergaard T.E."/>
        </authorList>
    </citation>
    <scope>NUCLEOTIDE SEQUENCE [LARGE SCALE GENOMIC DNA]</scope>
    <source>
        <strain evidence="1 2">AAU 773</strain>
    </source>
</reference>
<evidence type="ECO:0000313" key="2">
    <source>
        <dbReference type="Proteomes" id="UP001390339"/>
    </source>
</evidence>
<proteinExistence type="predicted"/>
<sequence length="116" mass="12242">MTNRAVLGAGYDGFICACRAFCGDGVGNGWVACGCCMQGNYYVLLLPMQPLRTFRHYILSRNRVCNKRLDPGGGDCFENASGGERMASLTSCSTQPLMAPGADGGSCAFPNACLLV</sequence>
<evidence type="ECO:0000313" key="1">
    <source>
        <dbReference type="EMBL" id="KAK8857056.1"/>
    </source>
</evidence>
<dbReference type="EMBL" id="JAPCWZ010000007">
    <property type="protein sequence ID" value="KAK8857056.1"/>
    <property type="molecule type" value="Genomic_DNA"/>
</dbReference>
<organism evidence="1 2">
    <name type="scientific">Apiospora arundinis</name>
    <dbReference type="NCBI Taxonomy" id="335852"/>
    <lineage>
        <taxon>Eukaryota</taxon>
        <taxon>Fungi</taxon>
        <taxon>Dikarya</taxon>
        <taxon>Ascomycota</taxon>
        <taxon>Pezizomycotina</taxon>
        <taxon>Sordariomycetes</taxon>
        <taxon>Xylariomycetidae</taxon>
        <taxon>Amphisphaeriales</taxon>
        <taxon>Apiosporaceae</taxon>
        <taxon>Apiospora</taxon>
    </lineage>
</organism>
<protein>
    <submittedName>
        <fullName evidence="1">Uncharacterized protein</fullName>
    </submittedName>
</protein>
<name>A0ABR2I491_9PEZI</name>